<dbReference type="SUPFAM" id="SSF54637">
    <property type="entry name" value="Thioesterase/thiol ester dehydrase-isomerase"/>
    <property type="match status" value="1"/>
</dbReference>
<evidence type="ECO:0000313" key="1">
    <source>
        <dbReference type="EMBL" id="BBO22246.1"/>
    </source>
</evidence>
<gene>
    <name evidence="1" type="ORF">DSYM_29450</name>
</gene>
<sequence>MAQMVETYRGTVYPWHCDHMDHMNVMWYVGKFDEGTWNFFAMLGVTPSYLRDNGRGMAAVEQRIAYKRELHAGDTVAIRSGAIEVKEKSVRFVHEMRNAESGEVSAITLLTGVFIDTAARKACAFPEHFRERMEKFRIDYDLPWKD</sequence>
<dbReference type="PANTHER" id="PTHR31793:SF2">
    <property type="entry name" value="BLR1345 PROTEIN"/>
    <property type="match status" value="1"/>
</dbReference>
<dbReference type="EMBL" id="AP021857">
    <property type="protein sequence ID" value="BBO22246.1"/>
    <property type="molecule type" value="Genomic_DNA"/>
</dbReference>
<dbReference type="GO" id="GO:0047617">
    <property type="term" value="F:fatty acyl-CoA hydrolase activity"/>
    <property type="evidence" value="ECO:0007669"/>
    <property type="project" value="TreeGrafter"/>
</dbReference>
<dbReference type="InterPro" id="IPR050563">
    <property type="entry name" value="4-hydroxybenzoyl-CoA_TE"/>
</dbReference>
<accession>A0A809S1C4</accession>
<proteinExistence type="predicted"/>
<dbReference type="PANTHER" id="PTHR31793">
    <property type="entry name" value="4-HYDROXYBENZOYL-COA THIOESTERASE FAMILY MEMBER"/>
    <property type="match status" value="1"/>
</dbReference>
<protein>
    <submittedName>
        <fullName evidence="1">Thioesterase</fullName>
    </submittedName>
</protein>
<organism evidence="1 2">
    <name type="scientific">Candidatus Desulfobacillus denitrificans</name>
    <dbReference type="NCBI Taxonomy" id="2608985"/>
    <lineage>
        <taxon>Bacteria</taxon>
        <taxon>Pseudomonadati</taxon>
        <taxon>Pseudomonadota</taxon>
        <taxon>Betaproteobacteria</taxon>
        <taxon>Candidatus Desulfobacillus</taxon>
    </lineage>
</organism>
<dbReference type="Pfam" id="PF13279">
    <property type="entry name" value="4HBT_2"/>
    <property type="match status" value="1"/>
</dbReference>
<dbReference type="KEGG" id="ddz:DSYM_29450"/>
<reference evidence="1" key="1">
    <citation type="journal article" name="DNA Res.">
        <title>The physiological potential of anammox bacteria as revealed by their core genome structure.</title>
        <authorList>
            <person name="Okubo T."/>
            <person name="Toyoda A."/>
            <person name="Fukuhara K."/>
            <person name="Uchiyama I."/>
            <person name="Harigaya Y."/>
            <person name="Kuroiwa M."/>
            <person name="Suzuki T."/>
            <person name="Murakami Y."/>
            <person name="Suwa Y."/>
            <person name="Takami H."/>
        </authorList>
    </citation>
    <scope>NUCLEOTIDE SEQUENCE</scope>
    <source>
        <strain evidence="1">317325-3</strain>
    </source>
</reference>
<dbReference type="CDD" id="cd00586">
    <property type="entry name" value="4HBT"/>
    <property type="match status" value="1"/>
</dbReference>
<evidence type="ECO:0000313" key="2">
    <source>
        <dbReference type="Proteomes" id="UP000662914"/>
    </source>
</evidence>
<dbReference type="Proteomes" id="UP000662914">
    <property type="component" value="Chromosome"/>
</dbReference>
<dbReference type="AlphaFoldDB" id="A0A809S1C4"/>
<name>A0A809S1C4_9PROT</name>
<dbReference type="Gene3D" id="3.10.129.10">
    <property type="entry name" value="Hotdog Thioesterase"/>
    <property type="match status" value="1"/>
</dbReference>
<dbReference type="InterPro" id="IPR029069">
    <property type="entry name" value="HotDog_dom_sf"/>
</dbReference>